<dbReference type="InterPro" id="IPR016156">
    <property type="entry name" value="FAD/NAD-linked_Rdtase_dimer_sf"/>
</dbReference>
<dbReference type="Pfam" id="PF07992">
    <property type="entry name" value="Pyr_redox_2"/>
    <property type="match status" value="1"/>
</dbReference>
<evidence type="ECO:0000313" key="11">
    <source>
        <dbReference type="Proteomes" id="UP000265750"/>
    </source>
</evidence>
<feature type="domain" description="Rieske" evidence="9">
    <location>
        <begin position="3"/>
        <end position="98"/>
    </location>
</feature>
<dbReference type="SUPFAM" id="SSF55424">
    <property type="entry name" value="FAD/NAD-linked reductases, dimerisation (C-terminal) domain"/>
    <property type="match status" value="1"/>
</dbReference>
<dbReference type="AlphaFoldDB" id="A0A3A1WU44"/>
<keyword evidence="5" id="KW-0274">FAD</keyword>
<dbReference type="OrthoDB" id="7809559at2"/>
<dbReference type="RefSeq" id="WP_119539080.1">
    <property type="nucleotide sequence ID" value="NZ_QYRN01000003.1"/>
</dbReference>
<dbReference type="InterPro" id="IPR036188">
    <property type="entry name" value="FAD/NAD-bd_sf"/>
</dbReference>
<evidence type="ECO:0000256" key="2">
    <source>
        <dbReference type="ARBA" id="ARBA00022630"/>
    </source>
</evidence>
<dbReference type="PRINTS" id="PR00411">
    <property type="entry name" value="PNDRDTASEI"/>
</dbReference>
<comment type="cofactor">
    <cofactor evidence="1">
        <name>FAD</name>
        <dbReference type="ChEBI" id="CHEBI:57692"/>
    </cofactor>
</comment>
<dbReference type="PANTHER" id="PTHR43557">
    <property type="entry name" value="APOPTOSIS-INDUCING FACTOR 1"/>
    <property type="match status" value="1"/>
</dbReference>
<dbReference type="GO" id="GO:0046872">
    <property type="term" value="F:metal ion binding"/>
    <property type="evidence" value="ECO:0007669"/>
    <property type="project" value="UniProtKB-KW"/>
</dbReference>
<dbReference type="InterPro" id="IPR050446">
    <property type="entry name" value="FAD-oxidoreductase/Apoptosis"/>
</dbReference>
<keyword evidence="3" id="KW-0001">2Fe-2S</keyword>
<dbReference type="PANTHER" id="PTHR43557:SF2">
    <property type="entry name" value="RIESKE DOMAIN-CONTAINING PROTEIN-RELATED"/>
    <property type="match status" value="1"/>
</dbReference>
<keyword evidence="11" id="KW-1185">Reference proteome</keyword>
<dbReference type="PRINTS" id="PR00368">
    <property type="entry name" value="FADPNR"/>
</dbReference>
<evidence type="ECO:0000256" key="1">
    <source>
        <dbReference type="ARBA" id="ARBA00001974"/>
    </source>
</evidence>
<evidence type="ECO:0000313" key="10">
    <source>
        <dbReference type="EMBL" id="RIY01943.1"/>
    </source>
</evidence>
<proteinExistence type="predicted"/>
<sequence length="523" mass="55384">MRHDVLALADLPADGLAEVSVGELKILLARDGDRVLATGATCTHKGAPLKNGRRVGNRVICPWHHAIFDLETGDHREPPGKGCLSRFSAAVENGRVLVEVPEDARAHRPEVDAPSRESRSERVFAIVGGGAAGLACAEELARRGFGGRIVLFLPEREPPYDRTDLSKAYLQGKKTDDALALQPPEALEALGFERVETAVERIDAAARRIHLANGETLDYDRCFAAPGSGAVPLDMAGADAENVVSLRSHDDARRLKPLADKARKVVVIGSGFIGMEVAASLVSPERSVTVVSRAELPFAKQFGDDVARQLLATHRAKGVDVRTSTDLAALETEAGRVVAVRFEDGSRCEADLVIAALGAAPRADLLAGVERAGKGVKVDATLKAAEGLYAGGDIAAFPLAATGESARIEHWRVAEQHGRHAAGAMLGDEAPFAGIPFFWTAQHGRLSYVGHAETFDAVHVEGSLADNSYTAFYVKDGRVLAGLGLGKGDRTPALHALMLGDPAPESARLEAAGWDPAALLQPR</sequence>
<gene>
    <name evidence="10" type="ORF">D3218_06360</name>
</gene>
<evidence type="ECO:0000256" key="8">
    <source>
        <dbReference type="ARBA" id="ARBA00023014"/>
    </source>
</evidence>
<dbReference type="InterPro" id="IPR023753">
    <property type="entry name" value="FAD/NAD-binding_dom"/>
</dbReference>
<evidence type="ECO:0000256" key="5">
    <source>
        <dbReference type="ARBA" id="ARBA00022827"/>
    </source>
</evidence>
<comment type="caution">
    <text evidence="10">The sequence shown here is derived from an EMBL/GenBank/DDBJ whole genome shotgun (WGS) entry which is preliminary data.</text>
</comment>
<dbReference type="Pfam" id="PF00355">
    <property type="entry name" value="Rieske"/>
    <property type="match status" value="1"/>
</dbReference>
<dbReference type="Proteomes" id="UP000265750">
    <property type="component" value="Unassembled WGS sequence"/>
</dbReference>
<dbReference type="PROSITE" id="PS51296">
    <property type="entry name" value="RIESKE"/>
    <property type="match status" value="1"/>
</dbReference>
<evidence type="ECO:0000256" key="4">
    <source>
        <dbReference type="ARBA" id="ARBA00022723"/>
    </source>
</evidence>
<dbReference type="SUPFAM" id="SSF50022">
    <property type="entry name" value="ISP domain"/>
    <property type="match status" value="1"/>
</dbReference>
<keyword evidence="7" id="KW-0408">Iron</keyword>
<dbReference type="SUPFAM" id="SSF51905">
    <property type="entry name" value="FAD/NAD(P)-binding domain"/>
    <property type="match status" value="2"/>
</dbReference>
<name>A0A3A1WU44_9HYPH</name>
<dbReference type="GO" id="GO:0016651">
    <property type="term" value="F:oxidoreductase activity, acting on NAD(P)H"/>
    <property type="evidence" value="ECO:0007669"/>
    <property type="project" value="TreeGrafter"/>
</dbReference>
<evidence type="ECO:0000256" key="3">
    <source>
        <dbReference type="ARBA" id="ARBA00022714"/>
    </source>
</evidence>
<dbReference type="Gene3D" id="3.50.50.60">
    <property type="entry name" value="FAD/NAD(P)-binding domain"/>
    <property type="match status" value="2"/>
</dbReference>
<dbReference type="GO" id="GO:0051537">
    <property type="term" value="F:2 iron, 2 sulfur cluster binding"/>
    <property type="evidence" value="ECO:0007669"/>
    <property type="project" value="UniProtKB-KW"/>
</dbReference>
<reference evidence="11" key="1">
    <citation type="submission" date="2018-09" db="EMBL/GenBank/DDBJ databases">
        <authorList>
            <person name="Tuo L."/>
        </authorList>
    </citation>
    <scope>NUCLEOTIDE SEQUENCE [LARGE SCALE GENOMIC DNA]</scope>
    <source>
        <strain evidence="11">M2BS4Y-1</strain>
    </source>
</reference>
<accession>A0A3A1WU44</accession>
<evidence type="ECO:0000256" key="7">
    <source>
        <dbReference type="ARBA" id="ARBA00023004"/>
    </source>
</evidence>
<dbReference type="GO" id="GO:0005737">
    <property type="term" value="C:cytoplasm"/>
    <property type="evidence" value="ECO:0007669"/>
    <property type="project" value="TreeGrafter"/>
</dbReference>
<organism evidence="10 11">
    <name type="scientific">Aureimonas flava</name>
    <dbReference type="NCBI Taxonomy" id="2320271"/>
    <lineage>
        <taxon>Bacteria</taxon>
        <taxon>Pseudomonadati</taxon>
        <taxon>Pseudomonadota</taxon>
        <taxon>Alphaproteobacteria</taxon>
        <taxon>Hyphomicrobiales</taxon>
        <taxon>Aurantimonadaceae</taxon>
        <taxon>Aureimonas</taxon>
    </lineage>
</organism>
<keyword evidence="8" id="KW-0411">Iron-sulfur</keyword>
<evidence type="ECO:0000256" key="6">
    <source>
        <dbReference type="ARBA" id="ARBA00023002"/>
    </source>
</evidence>
<dbReference type="Gene3D" id="2.102.10.10">
    <property type="entry name" value="Rieske [2Fe-2S] iron-sulphur domain"/>
    <property type="match status" value="1"/>
</dbReference>
<keyword evidence="2" id="KW-0285">Flavoprotein</keyword>
<dbReference type="InterPro" id="IPR017941">
    <property type="entry name" value="Rieske_2Fe-2S"/>
</dbReference>
<protein>
    <submittedName>
        <fullName evidence="10">Oxidoreductase</fullName>
    </submittedName>
</protein>
<dbReference type="EMBL" id="QYRN01000003">
    <property type="protein sequence ID" value="RIY01943.1"/>
    <property type="molecule type" value="Genomic_DNA"/>
</dbReference>
<dbReference type="InterPro" id="IPR036922">
    <property type="entry name" value="Rieske_2Fe-2S_sf"/>
</dbReference>
<keyword evidence="6" id="KW-0560">Oxidoreductase</keyword>
<keyword evidence="4" id="KW-0479">Metal-binding</keyword>
<evidence type="ECO:0000259" key="9">
    <source>
        <dbReference type="PROSITE" id="PS51296"/>
    </source>
</evidence>
<dbReference type="Gene3D" id="3.30.390.30">
    <property type="match status" value="1"/>
</dbReference>